<evidence type="ECO:0000256" key="2">
    <source>
        <dbReference type="SAM" id="SignalP"/>
    </source>
</evidence>
<name>A0A9X1WAC6_9GAMM</name>
<dbReference type="InterPro" id="IPR022061">
    <property type="entry name" value="DUF3617"/>
</dbReference>
<gene>
    <name evidence="3" type="ORF">MST27_20370</name>
</gene>
<dbReference type="RefSeq" id="WP_243607752.1">
    <property type="nucleotide sequence ID" value="NZ_JALGRD010000013.1"/>
</dbReference>
<reference evidence="3" key="1">
    <citation type="submission" date="2022-03" db="EMBL/GenBank/DDBJ databases">
        <title>Pseudomonas marianensis sp. nov., a marine bacterium isolated from deep-sea sediments of the Mariana Trench.</title>
        <authorList>
            <person name="Wei Y."/>
        </authorList>
    </citation>
    <scope>NUCLEOTIDE SEQUENCE</scope>
    <source>
        <strain evidence="3">PS1</strain>
    </source>
</reference>
<accession>A0A9X1WAC6</accession>
<dbReference type="Proteomes" id="UP001139682">
    <property type="component" value="Unassembled WGS sequence"/>
</dbReference>
<keyword evidence="2" id="KW-0732">Signal</keyword>
<proteinExistence type="predicted"/>
<keyword evidence="4" id="KW-1185">Reference proteome</keyword>
<evidence type="ECO:0000313" key="4">
    <source>
        <dbReference type="Proteomes" id="UP001139682"/>
    </source>
</evidence>
<evidence type="ECO:0000256" key="1">
    <source>
        <dbReference type="SAM" id="MobiDB-lite"/>
    </source>
</evidence>
<dbReference type="Pfam" id="PF12276">
    <property type="entry name" value="DUF3617"/>
    <property type="match status" value="1"/>
</dbReference>
<protein>
    <submittedName>
        <fullName evidence="3">DUF3617 domain-containing protein</fullName>
    </submittedName>
</protein>
<comment type="caution">
    <text evidence="3">The sequence shown here is derived from an EMBL/GenBank/DDBJ whole genome shotgun (WGS) entry which is preliminary data.</text>
</comment>
<dbReference type="AlphaFoldDB" id="A0A9X1WAC6"/>
<feature type="signal peptide" evidence="2">
    <location>
        <begin position="1"/>
        <end position="19"/>
    </location>
</feature>
<organism evidence="3 4">
    <name type="scientific">Stutzerimonas marianensis</name>
    <dbReference type="NCBI Taxonomy" id="2929513"/>
    <lineage>
        <taxon>Bacteria</taxon>
        <taxon>Pseudomonadati</taxon>
        <taxon>Pseudomonadota</taxon>
        <taxon>Gammaproteobacteria</taxon>
        <taxon>Pseudomonadales</taxon>
        <taxon>Pseudomonadaceae</taxon>
        <taxon>Stutzerimonas</taxon>
    </lineage>
</organism>
<feature type="chain" id="PRO_5040749839" evidence="2">
    <location>
        <begin position="20"/>
        <end position="172"/>
    </location>
</feature>
<dbReference type="EMBL" id="JALGRD010000013">
    <property type="protein sequence ID" value="MCJ0975729.1"/>
    <property type="molecule type" value="Genomic_DNA"/>
</dbReference>
<evidence type="ECO:0000313" key="3">
    <source>
        <dbReference type="EMBL" id="MCJ0975729.1"/>
    </source>
</evidence>
<feature type="region of interest" description="Disordered" evidence="1">
    <location>
        <begin position="146"/>
        <end position="172"/>
    </location>
</feature>
<sequence length="172" mass="19237">MRTALTVALLAALALPVQAAEMLPGLWEFSSEDMEVDGMQMPGMAEMLEQMQALPPEQQAMMKEMLAEQGLQMSETGVRMCLSQAQIAARELPFQDEPGCTQEITEQTDDRWRFRFECPDAKGSGETRLVSDREVRSTIESEYRVGDQQGTSRMASHGRWLGTDCGELEPRS</sequence>